<comment type="subcellular location">
    <subcellularLocation>
        <location evidence="2">Endoplasmic reticulum membrane</location>
        <topology evidence="2">Multi-pass membrane protein</topology>
    </subcellularLocation>
</comment>
<proteinExistence type="inferred from homology"/>
<dbReference type="KEGG" id="egu:105052730"/>
<dbReference type="GO" id="GO:0008250">
    <property type="term" value="C:oligosaccharyltransferase complex"/>
    <property type="evidence" value="ECO:0007669"/>
    <property type="project" value="TreeGrafter"/>
</dbReference>
<evidence type="ECO:0000256" key="2">
    <source>
        <dbReference type="ARBA" id="ARBA00004477"/>
    </source>
</evidence>
<evidence type="ECO:0000256" key="10">
    <source>
        <dbReference type="SAM" id="SignalP"/>
    </source>
</evidence>
<feature type="chain" id="PRO_5026908360" evidence="10">
    <location>
        <begin position="27"/>
        <end position="339"/>
    </location>
</feature>
<reference evidence="12" key="1">
    <citation type="submission" date="2025-08" db="UniProtKB">
        <authorList>
            <consortium name="RefSeq"/>
        </authorList>
    </citation>
    <scope>IDENTIFICATION</scope>
</reference>
<keyword evidence="8 9" id="KW-0472">Membrane</keyword>
<keyword evidence="11" id="KW-1185">Reference proteome</keyword>
<feature type="transmembrane region" description="Helical" evidence="9">
    <location>
        <begin position="303"/>
        <end position="322"/>
    </location>
</feature>
<evidence type="ECO:0000256" key="5">
    <source>
        <dbReference type="ARBA" id="ARBA00022729"/>
    </source>
</evidence>
<gene>
    <name evidence="12" type="primary">LOC105052730</name>
</gene>
<evidence type="ECO:0000256" key="3">
    <source>
        <dbReference type="ARBA" id="ARBA00009561"/>
    </source>
</evidence>
<feature type="transmembrane region" description="Helical" evidence="9">
    <location>
        <begin position="271"/>
        <end position="291"/>
    </location>
</feature>
<dbReference type="RefSeq" id="XP_010931960.1">
    <property type="nucleotide sequence ID" value="XM_010933658.3"/>
</dbReference>
<dbReference type="OrthoDB" id="67566at2759"/>
<keyword evidence="6" id="KW-0256">Endoplasmic reticulum</keyword>
<feature type="transmembrane region" description="Helical" evidence="9">
    <location>
        <begin position="188"/>
        <end position="207"/>
    </location>
</feature>
<sequence>MELKIPRVLLLLLLVAVAALISLSSAASPTADDLVAELETLRSQSPSGVIHFDDSSVARFLTSAPLPRPYSLLVFFGASKPDHHLRRLRSEFALVSSSFAAHHASSRRVFFCDLEYQESESSFSLFGVTSLPDIRHVGPQHRSLRDSDRMDQSDFSGLAASMAQFVEAKTSLPVGPIVRPSLISPRQIAFLAVALLISAPFLIKRILEGKTMLHDRRLWMGLTVSVYFLGVAGLMHNIIHKIPMYVKDRKDPNRLIFFVKGFGMQLGAEGFAVGFLYTIVGLIVAFATHVLVRMRNEAVQRGFLLAAMLVVFWAVRKVIYLHNWKTGYTVHTFWPTRWR</sequence>
<evidence type="ECO:0000256" key="9">
    <source>
        <dbReference type="SAM" id="Phobius"/>
    </source>
</evidence>
<evidence type="ECO:0000256" key="7">
    <source>
        <dbReference type="ARBA" id="ARBA00022989"/>
    </source>
</evidence>
<evidence type="ECO:0000313" key="11">
    <source>
        <dbReference type="Proteomes" id="UP000504607"/>
    </source>
</evidence>
<protein>
    <submittedName>
        <fullName evidence="12">Probable dolichyl-diphosphooligosaccharide--protein glycosyltransferase subunit 3</fullName>
    </submittedName>
</protein>
<dbReference type="InterPro" id="IPR021149">
    <property type="entry name" value="OligosaccharylTrfase_OST3/OST6"/>
</dbReference>
<keyword evidence="7 9" id="KW-1133">Transmembrane helix</keyword>
<evidence type="ECO:0000256" key="4">
    <source>
        <dbReference type="ARBA" id="ARBA00022692"/>
    </source>
</evidence>
<dbReference type="GeneID" id="105052730"/>
<comment type="similarity">
    <text evidence="3">Belongs to the OST3/OST6 family.</text>
</comment>
<name>A0A6I9RTM7_ELAGV</name>
<evidence type="ECO:0000256" key="8">
    <source>
        <dbReference type="ARBA" id="ARBA00023136"/>
    </source>
</evidence>
<organism evidence="11 12">
    <name type="scientific">Elaeis guineensis var. tenera</name>
    <name type="common">Oil palm</name>
    <dbReference type="NCBI Taxonomy" id="51953"/>
    <lineage>
        <taxon>Eukaryota</taxon>
        <taxon>Viridiplantae</taxon>
        <taxon>Streptophyta</taxon>
        <taxon>Embryophyta</taxon>
        <taxon>Tracheophyta</taxon>
        <taxon>Spermatophyta</taxon>
        <taxon>Magnoliopsida</taxon>
        <taxon>Liliopsida</taxon>
        <taxon>Arecaceae</taxon>
        <taxon>Arecoideae</taxon>
        <taxon>Cocoseae</taxon>
        <taxon>Elaeidinae</taxon>
        <taxon>Elaeis</taxon>
    </lineage>
</organism>
<accession>A0A6I9RTM7</accession>
<evidence type="ECO:0000313" key="12">
    <source>
        <dbReference type="RefSeq" id="XP_010931960.1"/>
    </source>
</evidence>
<evidence type="ECO:0000256" key="6">
    <source>
        <dbReference type="ARBA" id="ARBA00022824"/>
    </source>
</evidence>
<dbReference type="AlphaFoldDB" id="A0A6I9RTM7"/>
<feature type="transmembrane region" description="Helical" evidence="9">
    <location>
        <begin position="219"/>
        <end position="239"/>
    </location>
</feature>
<evidence type="ECO:0000256" key="1">
    <source>
        <dbReference type="ARBA" id="ARBA00002791"/>
    </source>
</evidence>
<dbReference type="Pfam" id="PF04756">
    <property type="entry name" value="OST3_OST6"/>
    <property type="match status" value="1"/>
</dbReference>
<comment type="function">
    <text evidence="1">Subunit of the oligosaccharyl transferase (OST) complex that catalyzes the initial transfer of a defined glycan (Glc(3)Man(9)GlcNAc(2) in eukaryotes) from the lipid carrier dolichol-pyrophosphate to an asparagine residue within an Asn-X-Ser/Thr consensus motif in nascent polypeptide chains, the first step in protein N-glycosylation. N-glycosylation occurs cotranslationally and the complex associates with the Sec61 complex at the channel-forming translocon complex that mediates protein translocation across the endoplasmic reticulum (ER). All subunits are required for a maximal enzyme activity.</text>
</comment>
<dbReference type="GO" id="GO:0018279">
    <property type="term" value="P:protein N-linked glycosylation via asparagine"/>
    <property type="evidence" value="ECO:0007669"/>
    <property type="project" value="TreeGrafter"/>
</dbReference>
<feature type="signal peptide" evidence="10">
    <location>
        <begin position="1"/>
        <end position="26"/>
    </location>
</feature>
<dbReference type="Gene3D" id="3.40.30.10">
    <property type="entry name" value="Glutaredoxin"/>
    <property type="match status" value="1"/>
</dbReference>
<dbReference type="Proteomes" id="UP000504607">
    <property type="component" value="Chromosome 1"/>
</dbReference>
<dbReference type="InParanoid" id="A0A6I9RTM7"/>
<dbReference type="PANTHER" id="PTHR12692">
    <property type="entry name" value="DOLICHYL-DIPHOSPHOOLIGOSACCHARIDE--PROTEIN GLYCOSYLTRANSFERASE-RELATED"/>
    <property type="match status" value="1"/>
</dbReference>
<dbReference type="PANTHER" id="PTHR12692:SF0">
    <property type="entry name" value="GH11935P"/>
    <property type="match status" value="1"/>
</dbReference>
<dbReference type="FunCoup" id="A0A6I9RTM7">
    <property type="interactions" value="2113"/>
</dbReference>
<keyword evidence="4 9" id="KW-0812">Transmembrane</keyword>
<keyword evidence="5 10" id="KW-0732">Signal</keyword>